<reference evidence="2 3" key="1">
    <citation type="journal article" date="2019" name="Microbiol. Resour. Announc.">
        <title>High-quality draft genome sequence of Fusarium oxysporum f. sp. cubense strain 160527, a causal agent of Panama disease.</title>
        <authorList>
            <person name="Asai S."/>
            <person name="Ayukawa Y."/>
            <person name="Gan P."/>
            <person name="Masuda S."/>
            <person name="Komatsu K."/>
            <person name="Shirasu K."/>
            <person name="Arie T."/>
        </authorList>
    </citation>
    <scope>NUCLEOTIDE SEQUENCE [LARGE SCALE GENOMIC DNA]</scope>
    <source>
        <strain evidence="2 3">160527</strain>
    </source>
</reference>
<dbReference type="EMBL" id="SRMI01000002">
    <property type="protein sequence ID" value="TVY77479.1"/>
    <property type="molecule type" value="Genomic_DNA"/>
</dbReference>
<evidence type="ECO:0000313" key="2">
    <source>
        <dbReference type="EMBL" id="TVY77479.1"/>
    </source>
</evidence>
<accession>A0A559LRE8</accession>
<feature type="region of interest" description="Disordered" evidence="1">
    <location>
        <begin position="1"/>
        <end position="32"/>
    </location>
</feature>
<evidence type="ECO:0000313" key="3">
    <source>
        <dbReference type="Proteomes" id="UP000320707"/>
    </source>
</evidence>
<dbReference type="AlphaFoldDB" id="A0A559LRE8"/>
<comment type="caution">
    <text evidence="2">The sequence shown here is derived from an EMBL/GenBank/DDBJ whole genome shotgun (WGS) entry which is preliminary data.</text>
</comment>
<evidence type="ECO:0000256" key="1">
    <source>
        <dbReference type="SAM" id="MobiDB-lite"/>
    </source>
</evidence>
<organism evidence="2 3">
    <name type="scientific">Fusarium oxysporum f. sp. cubense</name>
    <dbReference type="NCBI Taxonomy" id="61366"/>
    <lineage>
        <taxon>Eukaryota</taxon>
        <taxon>Fungi</taxon>
        <taxon>Dikarya</taxon>
        <taxon>Ascomycota</taxon>
        <taxon>Pezizomycotina</taxon>
        <taxon>Sordariomycetes</taxon>
        <taxon>Hypocreomycetidae</taxon>
        <taxon>Hypocreales</taxon>
        <taxon>Nectriaceae</taxon>
        <taxon>Fusarium</taxon>
        <taxon>Fusarium oxysporum species complex</taxon>
    </lineage>
</organism>
<dbReference type="Proteomes" id="UP000320707">
    <property type="component" value="Unassembled WGS sequence"/>
</dbReference>
<sequence>MEAIADPNCCQNHFPKQPNRHPAYPGDAKDTSSSQWNPWLHNLSNAPLHGCATPLSPKHDIESQCWSTNDTEDEDEIGDFSLSDHSLALSDLSQSKRLEVKTYALAAFSDWKEKMEYITPPENGLPFQQLFRPSSTQPMAHTQAVDESDISDDELVVISRPTRLSRAFFHLACPFYVYDPEKCHQCLLTGDLRSVEDLIEHLFQFHSRPCYCMNCYETFDTQIRRDNHVLNEKCKEHTPGPLFGLAESQKAMLLEIDTHYTSEKSCWFCIWSIVFPDSWEPRSPYLDHGTGLGVSMMRDFWGLYGSKCIMDSLTHDGIPRYEYQSLMGRLYHLVLEDLLNGV</sequence>
<protein>
    <submittedName>
        <fullName evidence="2">Uncharacterized protein</fullName>
    </submittedName>
</protein>
<name>A0A559LRE8_FUSOC</name>
<proteinExistence type="predicted"/>
<gene>
    <name evidence="2" type="ORF">Focb16_v007913</name>
</gene>